<comment type="caution">
    <text evidence="1">The sequence shown here is derived from an EMBL/GenBank/DDBJ whole genome shotgun (WGS) entry which is preliminary data.</text>
</comment>
<dbReference type="EMBL" id="JBHTCR010000003">
    <property type="protein sequence ID" value="MFC7346913.1"/>
    <property type="molecule type" value="Genomic_DNA"/>
</dbReference>
<evidence type="ECO:0008006" key="3">
    <source>
        <dbReference type="Google" id="ProtNLM"/>
    </source>
</evidence>
<dbReference type="Proteomes" id="UP001596550">
    <property type="component" value="Unassembled WGS sequence"/>
</dbReference>
<proteinExistence type="predicted"/>
<evidence type="ECO:0000313" key="2">
    <source>
        <dbReference type="Proteomes" id="UP001596550"/>
    </source>
</evidence>
<organism evidence="1 2">
    <name type="scientific">Chryseobacterium zhengzhouense</name>
    <dbReference type="NCBI Taxonomy" id="1636086"/>
    <lineage>
        <taxon>Bacteria</taxon>
        <taxon>Pseudomonadati</taxon>
        <taxon>Bacteroidota</taxon>
        <taxon>Flavobacteriia</taxon>
        <taxon>Flavobacteriales</taxon>
        <taxon>Weeksellaceae</taxon>
        <taxon>Chryseobacterium group</taxon>
        <taxon>Chryseobacterium</taxon>
    </lineage>
</organism>
<gene>
    <name evidence="1" type="ORF">ACFQO9_09320</name>
</gene>
<evidence type="ECO:0000313" key="1">
    <source>
        <dbReference type="EMBL" id="MFC7346913.1"/>
    </source>
</evidence>
<reference evidence="2" key="1">
    <citation type="journal article" date="2019" name="Int. J. Syst. Evol. Microbiol.">
        <title>The Global Catalogue of Microorganisms (GCM) 10K type strain sequencing project: providing services to taxonomists for standard genome sequencing and annotation.</title>
        <authorList>
            <consortium name="The Broad Institute Genomics Platform"/>
            <consortium name="The Broad Institute Genome Sequencing Center for Infectious Disease"/>
            <person name="Wu L."/>
            <person name="Ma J."/>
        </authorList>
    </citation>
    <scope>NUCLEOTIDE SEQUENCE [LARGE SCALE GENOMIC DNA]</scope>
    <source>
        <strain evidence="2">CCUG 54781</strain>
    </source>
</reference>
<protein>
    <recommendedName>
        <fullName evidence="3">Lipoprotein</fullName>
    </recommendedName>
</protein>
<accession>A0ABW2LYU5</accession>
<name>A0ABW2LYU5_9FLAO</name>
<keyword evidence="2" id="KW-1185">Reference proteome</keyword>
<dbReference type="PROSITE" id="PS51257">
    <property type="entry name" value="PROKAR_LIPOPROTEIN"/>
    <property type="match status" value="1"/>
</dbReference>
<sequence length="207" mass="24538">MIKNKIFILVFIFTLFSCKKNFFAKEENSSDKMTIKSDTLNITYYENKKIKELELSEYKGDKNVKLHFLENGRLKQKTINFDSYPTINYEYDESEKLVHEWKEDDIGGCIAISGNEFFWNKTGNMTTQIIHSNFGKSCSEKILIREIKEFFENSKKIKSLYYTRESYEGSEECPCGLRKEFDKDGKLMSEKKWMDCDGYDFECEKII</sequence>
<dbReference type="RefSeq" id="WP_378177322.1">
    <property type="nucleotide sequence ID" value="NZ_JBHTCR010000003.1"/>
</dbReference>